<dbReference type="Proteomes" id="UP001139450">
    <property type="component" value="Unassembled WGS sequence"/>
</dbReference>
<dbReference type="PANTHER" id="PTHR30272:SF1">
    <property type="entry name" value="3-HYDROXYACYL-[ACYL-CARRIER-PROTEIN] DEHYDRATASE"/>
    <property type="match status" value="1"/>
</dbReference>
<dbReference type="InterPro" id="IPR029069">
    <property type="entry name" value="HotDog_dom_sf"/>
</dbReference>
<evidence type="ECO:0000313" key="3">
    <source>
        <dbReference type="Proteomes" id="UP001139450"/>
    </source>
</evidence>
<protein>
    <submittedName>
        <fullName evidence="2">Hydroxymyristoyl-ACP dehydratase</fullName>
    </submittedName>
</protein>
<evidence type="ECO:0000313" key="2">
    <source>
        <dbReference type="EMBL" id="MCJ8210507.1"/>
    </source>
</evidence>
<comment type="caution">
    <text evidence="2">The sequence shown here is derived from an EMBL/GenBank/DDBJ whole genome shotgun (WGS) entry which is preliminary data.</text>
</comment>
<evidence type="ECO:0000256" key="1">
    <source>
        <dbReference type="ARBA" id="ARBA00023239"/>
    </source>
</evidence>
<name>A0A9X1X3F3_9SPHI</name>
<dbReference type="EMBL" id="JALJEJ010000005">
    <property type="protein sequence ID" value="MCJ8210507.1"/>
    <property type="molecule type" value="Genomic_DNA"/>
</dbReference>
<dbReference type="GO" id="GO:0016829">
    <property type="term" value="F:lyase activity"/>
    <property type="evidence" value="ECO:0007669"/>
    <property type="project" value="UniProtKB-KW"/>
</dbReference>
<dbReference type="AlphaFoldDB" id="A0A9X1X3F3"/>
<reference evidence="2" key="1">
    <citation type="submission" date="2022-04" db="EMBL/GenBank/DDBJ databases">
        <title>Mucilaginibacter sp. RS28 isolated from freshwater.</title>
        <authorList>
            <person name="Ko S.-R."/>
        </authorList>
    </citation>
    <scope>NUCLEOTIDE SEQUENCE</scope>
    <source>
        <strain evidence="2">RS28</strain>
    </source>
</reference>
<dbReference type="Pfam" id="PF07977">
    <property type="entry name" value="FabA"/>
    <property type="match status" value="1"/>
</dbReference>
<sequence>MYKNILNLLPYKSSFRFVDHISSLDADGVVGEYTLRPDAFFYEDHFEGNPVTPGVIVTEIMAQIGLVVLGIFLLLHDNDINFGDDELMFPLLTSTDVSFYKMVLPGQRVVVKSQKQYFRFGKLKCYVEMLDENNELVAKGTFAGIIKNAGLKK</sequence>
<keyword evidence="3" id="KW-1185">Reference proteome</keyword>
<dbReference type="PANTHER" id="PTHR30272">
    <property type="entry name" value="3-HYDROXYACYL-[ACYL-CARRIER-PROTEIN] DEHYDRATASE"/>
    <property type="match status" value="1"/>
</dbReference>
<proteinExistence type="predicted"/>
<dbReference type="InterPro" id="IPR013114">
    <property type="entry name" value="FabA_FabZ"/>
</dbReference>
<keyword evidence="1" id="KW-0456">Lyase</keyword>
<dbReference type="SUPFAM" id="SSF54637">
    <property type="entry name" value="Thioesterase/thiol ester dehydrase-isomerase"/>
    <property type="match status" value="1"/>
</dbReference>
<dbReference type="RefSeq" id="WP_245130346.1">
    <property type="nucleotide sequence ID" value="NZ_JALJEJ010000005.1"/>
</dbReference>
<dbReference type="Gene3D" id="3.10.129.10">
    <property type="entry name" value="Hotdog Thioesterase"/>
    <property type="match status" value="1"/>
</dbReference>
<accession>A0A9X1X3F3</accession>
<gene>
    <name evidence="2" type="ORF">MUY27_12385</name>
</gene>
<organism evidence="2 3">
    <name type="scientific">Mucilaginibacter straminoryzae</name>
    <dbReference type="NCBI Taxonomy" id="2932774"/>
    <lineage>
        <taxon>Bacteria</taxon>
        <taxon>Pseudomonadati</taxon>
        <taxon>Bacteroidota</taxon>
        <taxon>Sphingobacteriia</taxon>
        <taxon>Sphingobacteriales</taxon>
        <taxon>Sphingobacteriaceae</taxon>
        <taxon>Mucilaginibacter</taxon>
    </lineage>
</organism>